<dbReference type="SMART" id="SM00382">
    <property type="entry name" value="AAA"/>
    <property type="match status" value="1"/>
</dbReference>
<sequence length="283" mass="30205">MTATDTPDPEDSTSSAAPSGAAPAVAPVRGTGLRLAYDQRVVVDGLDVEIPAGSFTVIVGPNGCGKSTLLRALGRTLTPRAGHVDLYGEPLASLGNKQIARMLALLPQTPVAPEAITVRDLVGRGRYAYQTLLRQWSASDGVAVRAAMEATGTTDLADRKVSELSGGQRQRVWIAMVLAQDTDLLLLDEPTTFLDITHQVDVLDLCAQMHREGRTLVAVLHDLNLAARYATHMIAMRDGEVVATGTPHEVVTAEGVEEIFGLRCRIITDPESETPLVVPLVTR</sequence>
<keyword evidence="13" id="KW-1185">Reference proteome</keyword>
<dbReference type="GO" id="GO:0006826">
    <property type="term" value="P:iron ion transport"/>
    <property type="evidence" value="ECO:0007669"/>
    <property type="project" value="UniProtKB-KW"/>
</dbReference>
<dbReference type="InterPro" id="IPR051535">
    <property type="entry name" value="Siderophore_ABC-ATPase"/>
</dbReference>
<dbReference type="FunFam" id="3.40.50.300:FF:000134">
    <property type="entry name" value="Iron-enterobactin ABC transporter ATP-binding protein"/>
    <property type="match status" value="1"/>
</dbReference>
<dbReference type="KEGG" id="ske:Sked_06500"/>
<dbReference type="GO" id="GO:0005886">
    <property type="term" value="C:plasma membrane"/>
    <property type="evidence" value="ECO:0007669"/>
    <property type="project" value="UniProtKB-SubCell"/>
</dbReference>
<dbReference type="CDD" id="cd03214">
    <property type="entry name" value="ABC_Iron-Siderophores_B12_Hemin"/>
    <property type="match status" value="1"/>
</dbReference>
<dbReference type="GO" id="GO:0016887">
    <property type="term" value="F:ATP hydrolysis activity"/>
    <property type="evidence" value="ECO:0007669"/>
    <property type="project" value="InterPro"/>
</dbReference>
<evidence type="ECO:0000256" key="2">
    <source>
        <dbReference type="ARBA" id="ARBA00022448"/>
    </source>
</evidence>
<keyword evidence="6" id="KW-0067">ATP-binding</keyword>
<dbReference type="PROSITE" id="PS00211">
    <property type="entry name" value="ABC_TRANSPORTER_1"/>
    <property type="match status" value="1"/>
</dbReference>
<gene>
    <name evidence="12" type="ordered locus">Sked_06500</name>
</gene>
<dbReference type="GO" id="GO:0005524">
    <property type="term" value="F:ATP binding"/>
    <property type="evidence" value="ECO:0007669"/>
    <property type="project" value="UniProtKB-KW"/>
</dbReference>
<evidence type="ECO:0000256" key="1">
    <source>
        <dbReference type="ARBA" id="ARBA00004202"/>
    </source>
</evidence>
<dbReference type="Gene3D" id="3.40.50.300">
    <property type="entry name" value="P-loop containing nucleotide triphosphate hydrolases"/>
    <property type="match status" value="1"/>
</dbReference>
<organism evidence="12 13">
    <name type="scientific">Sanguibacter keddieii (strain ATCC 51767 / DSM 10542 / NCFB 3025 / ST-74)</name>
    <dbReference type="NCBI Taxonomy" id="446469"/>
    <lineage>
        <taxon>Bacteria</taxon>
        <taxon>Bacillati</taxon>
        <taxon>Actinomycetota</taxon>
        <taxon>Actinomycetes</taxon>
        <taxon>Micrococcales</taxon>
        <taxon>Sanguibacteraceae</taxon>
        <taxon>Sanguibacter</taxon>
    </lineage>
</organism>
<dbReference type="InterPro" id="IPR027417">
    <property type="entry name" value="P-loop_NTPase"/>
</dbReference>
<dbReference type="InterPro" id="IPR017871">
    <property type="entry name" value="ABC_transporter-like_CS"/>
</dbReference>
<dbReference type="InterPro" id="IPR003593">
    <property type="entry name" value="AAA+_ATPase"/>
</dbReference>
<feature type="region of interest" description="Disordered" evidence="10">
    <location>
        <begin position="1"/>
        <end position="25"/>
    </location>
</feature>
<evidence type="ECO:0000313" key="13">
    <source>
        <dbReference type="Proteomes" id="UP000000322"/>
    </source>
</evidence>
<dbReference type="PANTHER" id="PTHR42771">
    <property type="entry name" value="IRON(3+)-HYDROXAMATE IMPORT ATP-BINDING PROTEIN FHUC"/>
    <property type="match status" value="1"/>
</dbReference>
<feature type="domain" description="ABC transporter" evidence="11">
    <location>
        <begin position="28"/>
        <end position="263"/>
    </location>
</feature>
<keyword evidence="7" id="KW-0408">Iron</keyword>
<proteinExistence type="predicted"/>
<dbReference type="SUPFAM" id="SSF52540">
    <property type="entry name" value="P-loop containing nucleoside triphosphate hydrolases"/>
    <property type="match status" value="1"/>
</dbReference>
<keyword evidence="9" id="KW-0472">Membrane</keyword>
<evidence type="ECO:0000256" key="3">
    <source>
        <dbReference type="ARBA" id="ARBA00022475"/>
    </source>
</evidence>
<accession>D1BB44</accession>
<evidence type="ECO:0000256" key="5">
    <source>
        <dbReference type="ARBA" id="ARBA00022741"/>
    </source>
</evidence>
<evidence type="ECO:0000256" key="9">
    <source>
        <dbReference type="ARBA" id="ARBA00023136"/>
    </source>
</evidence>
<name>D1BB44_SANKS</name>
<reference evidence="12 13" key="1">
    <citation type="journal article" date="2009" name="Stand. Genomic Sci.">
        <title>Complete genome sequence of Sanguibacter keddieii type strain (ST-74).</title>
        <authorList>
            <person name="Ivanova N."/>
            <person name="Sikorski J."/>
            <person name="Sims D."/>
            <person name="Brettin T."/>
            <person name="Detter J.C."/>
            <person name="Han C."/>
            <person name="Lapidus A."/>
            <person name="Copeland A."/>
            <person name="Glavina Del Rio T."/>
            <person name="Nolan M."/>
            <person name="Chen F."/>
            <person name="Lucas S."/>
            <person name="Tice H."/>
            <person name="Cheng J.F."/>
            <person name="Bruce D."/>
            <person name="Goodwin L."/>
            <person name="Pitluck S."/>
            <person name="Pati A."/>
            <person name="Mavromatis K."/>
            <person name="Chen A."/>
            <person name="Palaniappan K."/>
            <person name="D'haeseleer P."/>
            <person name="Chain P."/>
            <person name="Bristow J."/>
            <person name="Eisen J.A."/>
            <person name="Markowitz V."/>
            <person name="Hugenholtz P."/>
            <person name="Goker M."/>
            <person name="Pukall R."/>
            <person name="Klenk H.P."/>
            <person name="Kyrpides N.C."/>
        </authorList>
    </citation>
    <scope>NUCLEOTIDE SEQUENCE [LARGE SCALE GENOMIC DNA]</scope>
    <source>
        <strain evidence="13">ATCC 51767 / DSM 10542 / NCFB 3025 / ST-74</strain>
    </source>
</reference>
<evidence type="ECO:0000256" key="8">
    <source>
        <dbReference type="ARBA" id="ARBA00023065"/>
    </source>
</evidence>
<dbReference type="STRING" id="446469.Sked_06500"/>
<dbReference type="PANTHER" id="PTHR42771:SF2">
    <property type="entry name" value="IRON(3+)-HYDROXAMATE IMPORT ATP-BINDING PROTEIN FHUC"/>
    <property type="match status" value="1"/>
</dbReference>
<dbReference type="InterPro" id="IPR003439">
    <property type="entry name" value="ABC_transporter-like_ATP-bd"/>
</dbReference>
<keyword evidence="3" id="KW-1003">Cell membrane</keyword>
<dbReference type="eggNOG" id="COG1120">
    <property type="taxonomic scope" value="Bacteria"/>
</dbReference>
<dbReference type="Pfam" id="PF00005">
    <property type="entry name" value="ABC_tran"/>
    <property type="match status" value="1"/>
</dbReference>
<dbReference type="RefSeq" id="WP_012865679.1">
    <property type="nucleotide sequence ID" value="NC_013521.1"/>
</dbReference>
<dbReference type="PROSITE" id="PS50893">
    <property type="entry name" value="ABC_TRANSPORTER_2"/>
    <property type="match status" value="1"/>
</dbReference>
<evidence type="ECO:0000259" key="11">
    <source>
        <dbReference type="PROSITE" id="PS50893"/>
    </source>
</evidence>
<comment type="subcellular location">
    <subcellularLocation>
        <location evidence="1">Cell membrane</location>
        <topology evidence="1">Peripheral membrane protein</topology>
    </subcellularLocation>
</comment>
<evidence type="ECO:0000256" key="6">
    <source>
        <dbReference type="ARBA" id="ARBA00022840"/>
    </source>
</evidence>
<dbReference type="HOGENOM" id="CLU_000604_1_11_11"/>
<dbReference type="AlphaFoldDB" id="D1BB44"/>
<keyword evidence="5" id="KW-0547">Nucleotide-binding</keyword>
<feature type="compositionally biased region" description="Low complexity" evidence="10">
    <location>
        <begin position="14"/>
        <end position="25"/>
    </location>
</feature>
<evidence type="ECO:0000256" key="7">
    <source>
        <dbReference type="ARBA" id="ARBA00023004"/>
    </source>
</evidence>
<dbReference type="Proteomes" id="UP000000322">
    <property type="component" value="Chromosome"/>
</dbReference>
<keyword evidence="2" id="KW-0813">Transport</keyword>
<keyword evidence="4" id="KW-0410">Iron transport</keyword>
<evidence type="ECO:0000313" key="12">
    <source>
        <dbReference type="EMBL" id="ACZ20610.1"/>
    </source>
</evidence>
<protein>
    <submittedName>
        <fullName evidence="12">ABC-type cobalamin/Fe3+-siderophore transport system, ATPase component</fullName>
    </submittedName>
</protein>
<evidence type="ECO:0000256" key="10">
    <source>
        <dbReference type="SAM" id="MobiDB-lite"/>
    </source>
</evidence>
<dbReference type="EMBL" id="CP001819">
    <property type="protein sequence ID" value="ACZ20610.1"/>
    <property type="molecule type" value="Genomic_DNA"/>
</dbReference>
<evidence type="ECO:0000256" key="4">
    <source>
        <dbReference type="ARBA" id="ARBA00022496"/>
    </source>
</evidence>
<keyword evidence="8" id="KW-0406">Ion transport</keyword>